<gene>
    <name evidence="2" type="ORF">SAMN05216193_11266</name>
</gene>
<sequence length="749" mass="82939">MMNFKIKSLKESYLVTLVAISFILIINGAIPYIAVPTFGQAIWTSGFAISLSNAPILSIYANNIGFPNPAGIAFGLSGALPMGALIKFGMSPQDAYSTTVAFWLIISYISCSAICKKFNLTPYVRTLLSVLWTSQPIIWAHQDFSMLASGIALLSLYFYAAIQLFIVPQSHAKERILPITLYLSCCLVSIFMDGYTFMMFAVGSSIMGACTLFNRSTRRSTILFALPTHIISFGIAYYLYTAYIGKSHFEPASMDFFRGWGADIFYFLAPTKGINWLWDALNLSVTRTADNLFGDASVWNTTFALPIIITGLITWIFSKEKSRLLNAMLLLSLFGFYMSLGPSLKINTEKLGIAGAEMPASAAIAPTGSALISENLPGFNNMRAAYRWTALGIFGLWMILVISLSDQKNNSHKKLILIASIFIITSNLPHIQQKFAAYKSHRNGFIGIERDLVTPLNQDTTDNEIVAYLPYRNDFIATFISPASGIKTYNIGGDKNVAIARQFWPPAIKNLPNGRIDNRLVASTLELLIRKQADAVIFPHIDFHQDFYSWPAQTKFEDSLSPIIEKLLASGIIEVKSRKYYSIARLKEIQTSNLPLPEEMATNICHDIYPVTAGPQSCALPFILADGWYAIEESNVWSSGKATLRIYRPLTCKTDKCRVSVKFAVYGASTNRPVHLHFQWVNSDTKSEAIPSLSVNSGALQKIVLSLSSKEDYRDLAITIPKAISPKALNGGNDNRVLGISLYKLDISK</sequence>
<organism evidence="2 3">
    <name type="scientific">Pseudomonas jinjuensis</name>
    <dbReference type="NCBI Taxonomy" id="198616"/>
    <lineage>
        <taxon>Bacteria</taxon>
        <taxon>Pseudomonadati</taxon>
        <taxon>Pseudomonadota</taxon>
        <taxon>Gammaproteobacteria</taxon>
        <taxon>Pseudomonadales</taxon>
        <taxon>Pseudomonadaceae</taxon>
        <taxon>Pseudomonas</taxon>
    </lineage>
</organism>
<name>A0A1H0K6W9_9PSED</name>
<dbReference type="OrthoDB" id="9767863at2"/>
<feature type="transmembrane region" description="Helical" evidence="1">
    <location>
        <begin position="298"/>
        <end position="317"/>
    </location>
</feature>
<evidence type="ECO:0000313" key="3">
    <source>
        <dbReference type="Proteomes" id="UP000242957"/>
    </source>
</evidence>
<feature type="transmembrane region" description="Helical" evidence="1">
    <location>
        <begin position="179"/>
        <end position="202"/>
    </location>
</feature>
<evidence type="ECO:0000256" key="1">
    <source>
        <dbReference type="SAM" id="Phobius"/>
    </source>
</evidence>
<keyword evidence="3" id="KW-1185">Reference proteome</keyword>
<feature type="transmembrane region" description="Helical" evidence="1">
    <location>
        <begin position="12"/>
        <end position="35"/>
    </location>
</feature>
<feature type="transmembrane region" description="Helical" evidence="1">
    <location>
        <begin position="96"/>
        <end position="115"/>
    </location>
</feature>
<feature type="transmembrane region" description="Helical" evidence="1">
    <location>
        <begin position="72"/>
        <end position="90"/>
    </location>
</feature>
<dbReference type="RefSeq" id="WP_139207041.1">
    <property type="nucleotide sequence ID" value="NZ_FNIJ01000012.1"/>
</dbReference>
<dbReference type="STRING" id="198616.SAMN05216193_11266"/>
<feature type="transmembrane region" description="Helical" evidence="1">
    <location>
        <begin position="222"/>
        <end position="240"/>
    </location>
</feature>
<keyword evidence="1" id="KW-0472">Membrane</keyword>
<feature type="transmembrane region" description="Helical" evidence="1">
    <location>
        <begin position="415"/>
        <end position="432"/>
    </location>
</feature>
<proteinExistence type="predicted"/>
<keyword evidence="1" id="KW-1133">Transmembrane helix</keyword>
<feature type="transmembrane region" description="Helical" evidence="1">
    <location>
        <begin position="146"/>
        <end position="167"/>
    </location>
</feature>
<dbReference type="Proteomes" id="UP000242957">
    <property type="component" value="Unassembled WGS sequence"/>
</dbReference>
<dbReference type="AlphaFoldDB" id="A0A1H0K6W9"/>
<evidence type="ECO:0000313" key="2">
    <source>
        <dbReference type="EMBL" id="SDO51629.1"/>
    </source>
</evidence>
<feature type="transmembrane region" description="Helical" evidence="1">
    <location>
        <begin position="324"/>
        <end position="340"/>
    </location>
</feature>
<protein>
    <submittedName>
        <fullName evidence="2">Uncharacterized protein</fullName>
    </submittedName>
</protein>
<accession>A0A1H0K6W9</accession>
<feature type="transmembrane region" description="Helical" evidence="1">
    <location>
        <begin position="41"/>
        <end position="60"/>
    </location>
</feature>
<keyword evidence="1" id="KW-0812">Transmembrane</keyword>
<reference evidence="3" key="1">
    <citation type="submission" date="2016-10" db="EMBL/GenBank/DDBJ databases">
        <authorList>
            <person name="Varghese N."/>
            <person name="Submissions S."/>
        </authorList>
    </citation>
    <scope>NUCLEOTIDE SEQUENCE [LARGE SCALE GENOMIC DNA]</scope>
    <source>
        <strain evidence="3">JCM 21621</strain>
    </source>
</reference>
<feature type="transmembrane region" description="Helical" evidence="1">
    <location>
        <begin position="385"/>
        <end position="403"/>
    </location>
</feature>
<dbReference type="EMBL" id="FNIJ01000012">
    <property type="protein sequence ID" value="SDO51629.1"/>
    <property type="molecule type" value="Genomic_DNA"/>
</dbReference>